<accession>A0ABU2ZWY4</accession>
<comment type="caution">
    <text evidence="6">The sequence shown here is derived from an EMBL/GenBank/DDBJ whole genome shotgun (WGS) entry which is preliminary data.</text>
</comment>
<dbReference type="EMBL" id="JAVRIF010000001">
    <property type="protein sequence ID" value="MDT0602419.1"/>
    <property type="molecule type" value="Genomic_DNA"/>
</dbReference>
<evidence type="ECO:0000256" key="1">
    <source>
        <dbReference type="ARBA" id="ARBA00012386"/>
    </source>
</evidence>
<evidence type="ECO:0000256" key="2">
    <source>
        <dbReference type="ARBA" id="ARBA00022679"/>
    </source>
</evidence>
<name>A0ABU2ZWY4_9GAMM</name>
<dbReference type="Pfam" id="PF03942">
    <property type="entry name" value="DTW"/>
    <property type="match status" value="1"/>
</dbReference>
<dbReference type="InterPro" id="IPR005636">
    <property type="entry name" value="DTW"/>
</dbReference>
<dbReference type="InterPro" id="IPR039262">
    <property type="entry name" value="DTWD2/TAPT"/>
</dbReference>
<gene>
    <name evidence="6" type="ORF">RM573_02315</name>
</gene>
<keyword evidence="7" id="KW-1185">Reference proteome</keyword>
<proteinExistence type="predicted"/>
<dbReference type="PANTHER" id="PTHR21392">
    <property type="entry name" value="TRNA-URIDINE AMINOCARBOXYPROPYLTRANSFERASE 2"/>
    <property type="match status" value="1"/>
</dbReference>
<dbReference type="EC" id="2.5.1.25" evidence="1"/>
<dbReference type="RefSeq" id="WP_311576606.1">
    <property type="nucleotide sequence ID" value="NZ_JAVRIF010000001.1"/>
</dbReference>
<evidence type="ECO:0000256" key="4">
    <source>
        <dbReference type="ARBA" id="ARBA00022694"/>
    </source>
</evidence>
<feature type="domain" description="DTW" evidence="5">
    <location>
        <begin position="25"/>
        <end position="225"/>
    </location>
</feature>
<evidence type="ECO:0000313" key="7">
    <source>
        <dbReference type="Proteomes" id="UP001266357"/>
    </source>
</evidence>
<evidence type="ECO:0000256" key="3">
    <source>
        <dbReference type="ARBA" id="ARBA00022691"/>
    </source>
</evidence>
<dbReference type="PANTHER" id="PTHR21392:SF1">
    <property type="entry name" value="TRNA-URIDINE AMINOCARBOXYPROPYLTRANSFERASE"/>
    <property type="match status" value="1"/>
</dbReference>
<evidence type="ECO:0000259" key="5">
    <source>
        <dbReference type="SMART" id="SM01144"/>
    </source>
</evidence>
<keyword evidence="4" id="KW-0819">tRNA processing</keyword>
<keyword evidence="2" id="KW-0808">Transferase</keyword>
<organism evidence="6 7">
    <name type="scientific">Thalassotalea castellviae</name>
    <dbReference type="NCBI Taxonomy" id="3075612"/>
    <lineage>
        <taxon>Bacteria</taxon>
        <taxon>Pseudomonadati</taxon>
        <taxon>Pseudomonadota</taxon>
        <taxon>Gammaproteobacteria</taxon>
        <taxon>Alteromonadales</taxon>
        <taxon>Colwelliaceae</taxon>
        <taxon>Thalassotalea</taxon>
    </lineage>
</organism>
<protein>
    <recommendedName>
        <fullName evidence="1">tRNA-uridine aminocarboxypropyltransferase</fullName>
        <ecNumber evidence="1">2.5.1.25</ecNumber>
    </recommendedName>
</protein>
<sequence length="247" mass="28750">MHAVNRLFQYRKSISTTVYKSRGQRLIRCELCHLAKENCVCQLKVTLNSKVGFLLLMYDTEVLKPSNTGKLIADLIPETFAFLWSRTSVEQELIDLIHDDNWQPYIVFPEEYAKENQQVFNQEIDDKSNKKPLFIMLDGSWREAKKIFRKSPYLNGLPILSIDPQSFIHKDYLPKYQLRSSEKINQLCTAEVAAQVLAVAGEPVNAKILDSWFDVYSYQYQKSVCQTNKGDPQAQQRYESLIQAYQY</sequence>
<evidence type="ECO:0000313" key="6">
    <source>
        <dbReference type="EMBL" id="MDT0602419.1"/>
    </source>
</evidence>
<keyword evidence="3" id="KW-0949">S-adenosyl-L-methionine</keyword>
<reference evidence="6 7" key="1">
    <citation type="submission" date="2023-09" db="EMBL/GenBank/DDBJ databases">
        <authorList>
            <person name="Rey-Velasco X."/>
        </authorList>
    </citation>
    <scope>NUCLEOTIDE SEQUENCE [LARGE SCALE GENOMIC DNA]</scope>
    <source>
        <strain evidence="6 7">W431</strain>
    </source>
</reference>
<dbReference type="Proteomes" id="UP001266357">
    <property type="component" value="Unassembled WGS sequence"/>
</dbReference>
<dbReference type="SMART" id="SM01144">
    <property type="entry name" value="DTW"/>
    <property type="match status" value="1"/>
</dbReference>